<dbReference type="Pfam" id="PF04024">
    <property type="entry name" value="PspC"/>
    <property type="match status" value="2"/>
</dbReference>
<dbReference type="Proteomes" id="UP001249959">
    <property type="component" value="Unassembled WGS sequence"/>
</dbReference>
<evidence type="ECO:0000256" key="2">
    <source>
        <dbReference type="ARBA" id="ARBA00022475"/>
    </source>
</evidence>
<dbReference type="PANTHER" id="PTHR33885">
    <property type="entry name" value="PHAGE SHOCK PROTEIN C"/>
    <property type="match status" value="1"/>
</dbReference>
<proteinExistence type="predicted"/>
<sequence>MKKTLSINIAGIVFHIEEDAFATLDAYLKSIHAYFQNFEGSKEIIEDIEARIAEKFWNIRETEKTEAITQVHVDELIASLGTVADFQEIETEEGKSEQRKSEPKQDSGAKKIFRRDLTNKKLGGVAAGAANYFEIDPIWVRLILIVGFFGLFPLLHAANLVFWVYVACWIAIPGEVTVETDKSYRKFYRDPENKVVGGVMAGISAYTGWDVGLLRVLAVISLFFFGTGAAAYIIIMAITPEAKSVTDKMAMTGEPITLENIEKNIKETFQPDSAEEKPLTRLLLFPFRTLATIFTALKPVLIGLKWFVQYLFGIVLIAIAIAFAATLVLATTAGFSGFDHGIIGLNFGETGIPFYLLAQDLPAWAIWAAYAAIIPMIVGIGIGGLSLLLNRKLTNSIYKYISTTMAIVGWIGLFAAFSFVGRNFQRTASVNQMKEITADSSYVFDVNRESNETMWEKLLGNNIITDELLDEDEEHDFNRGGFSRAQVSLEGYDGKTIQIIQFAKSNGRTRAEAEKNAKAVQYRYTVKGNQLVLDSHFGLQNLKFRNQRMRVKILIPYGVTFSMTREFGYFMENVLDGGYFNEDNGDLFVGSKWAFSMDKGLICLNRNPKQSDNSNDDSSDNDDESFDTVPDAPVAPAAPSNFSLSKTVEPFGAIELKRCGSAAITIVKGKEFKVSYQSAEASADFGRLTSVSNRTLTLNDIPNNMSVTIETPSLSKVDLGGNGRTEIKGFDVPALDVILRDFHSLTLSGRSNELAAAAFDSSELLARNWQTNIARISVGNQAKMDLNVKKSIKGKKAERADLSYQSYPNLQVSFLKNK</sequence>
<keyword evidence="2" id="KW-1003">Cell membrane</keyword>
<dbReference type="InterPro" id="IPR021255">
    <property type="entry name" value="DUF2807"/>
</dbReference>
<feature type="transmembrane region" description="Helical" evidence="7">
    <location>
        <begin position="364"/>
        <end position="388"/>
    </location>
</feature>
<dbReference type="InterPro" id="IPR054319">
    <property type="entry name" value="PspC-rel_ToastRack"/>
</dbReference>
<feature type="domain" description="Putative auto-transporter adhesin head GIN" evidence="9">
    <location>
        <begin position="662"/>
        <end position="805"/>
    </location>
</feature>
<keyword evidence="13" id="KW-1185">Reference proteome</keyword>
<dbReference type="EMBL" id="JAVNWW010000001">
    <property type="protein sequence ID" value="MDU0807633.1"/>
    <property type="molecule type" value="Genomic_DNA"/>
</dbReference>
<evidence type="ECO:0000313" key="12">
    <source>
        <dbReference type="EMBL" id="MDU0807633.1"/>
    </source>
</evidence>
<evidence type="ECO:0000256" key="4">
    <source>
        <dbReference type="ARBA" id="ARBA00022989"/>
    </source>
</evidence>
<feature type="transmembrane region" description="Helical" evidence="7">
    <location>
        <begin position="216"/>
        <end position="239"/>
    </location>
</feature>
<feature type="transmembrane region" description="Helical" evidence="7">
    <location>
        <begin position="400"/>
        <end position="420"/>
    </location>
</feature>
<protein>
    <submittedName>
        <fullName evidence="12">PspC domain-containing protein</fullName>
    </submittedName>
</protein>
<evidence type="ECO:0000259" key="10">
    <source>
        <dbReference type="Pfam" id="PF22571"/>
    </source>
</evidence>
<evidence type="ECO:0000256" key="6">
    <source>
        <dbReference type="SAM" id="MobiDB-lite"/>
    </source>
</evidence>
<feature type="region of interest" description="Disordered" evidence="6">
    <location>
        <begin position="606"/>
        <end position="641"/>
    </location>
</feature>
<feature type="transmembrane region" description="Helical" evidence="7">
    <location>
        <begin position="282"/>
        <end position="301"/>
    </location>
</feature>
<name>A0ABU3TP43_9BACT</name>
<accession>A0ABU3TP43</accession>
<dbReference type="Pfam" id="PF10988">
    <property type="entry name" value="DUF2807"/>
    <property type="match status" value="1"/>
</dbReference>
<dbReference type="InterPro" id="IPR054321">
    <property type="entry name" value="PspC-rel_TM"/>
</dbReference>
<feature type="transmembrane region" description="Helical" evidence="7">
    <location>
        <begin position="307"/>
        <end position="329"/>
    </location>
</feature>
<comment type="caution">
    <text evidence="12">The sequence shown here is derived from an EMBL/GenBank/DDBJ whole genome shotgun (WGS) entry which is preliminary data.</text>
</comment>
<feature type="domain" description="PspC-related ToastRack" evidence="11">
    <location>
        <begin position="495"/>
        <end position="576"/>
    </location>
</feature>
<dbReference type="InterPro" id="IPR052027">
    <property type="entry name" value="PspC"/>
</dbReference>
<evidence type="ECO:0000259" key="8">
    <source>
        <dbReference type="Pfam" id="PF04024"/>
    </source>
</evidence>
<evidence type="ECO:0000259" key="9">
    <source>
        <dbReference type="Pfam" id="PF10988"/>
    </source>
</evidence>
<dbReference type="Pfam" id="PF22744">
    <property type="entry name" value="Toast-rack_PspC-Cterm"/>
    <property type="match status" value="1"/>
</dbReference>
<keyword evidence="3 7" id="KW-0812">Transmembrane</keyword>
<reference evidence="12 13" key="1">
    <citation type="submission" date="2023-09" db="EMBL/GenBank/DDBJ databases">
        <title>Aquirufa genomes.</title>
        <authorList>
            <person name="Pitt A."/>
        </authorList>
    </citation>
    <scope>NUCLEOTIDE SEQUENCE [LARGE SCALE GENOMIC DNA]</scope>
    <source>
        <strain evidence="12 13">LEOWEIH-7C</strain>
    </source>
</reference>
<feature type="domain" description="Phage shock protein PspC N-terminal" evidence="8">
    <location>
        <begin position="113"/>
        <end position="174"/>
    </location>
</feature>
<evidence type="ECO:0000313" key="13">
    <source>
        <dbReference type="Proteomes" id="UP001249959"/>
    </source>
</evidence>
<keyword evidence="4 7" id="KW-1133">Transmembrane helix</keyword>
<evidence type="ECO:0000256" key="1">
    <source>
        <dbReference type="ARBA" id="ARBA00004162"/>
    </source>
</evidence>
<keyword evidence="5 7" id="KW-0472">Membrane</keyword>
<evidence type="ECO:0000256" key="5">
    <source>
        <dbReference type="ARBA" id="ARBA00023136"/>
    </source>
</evidence>
<dbReference type="InterPro" id="IPR007168">
    <property type="entry name" value="Phageshock_PspC_N"/>
</dbReference>
<comment type="subcellular location">
    <subcellularLocation>
        <location evidence="1">Cell membrane</location>
        <topology evidence="1">Single-pass membrane protein</topology>
    </subcellularLocation>
</comment>
<gene>
    <name evidence="12" type="ORF">PQG45_01140</name>
</gene>
<evidence type="ECO:0000259" key="11">
    <source>
        <dbReference type="Pfam" id="PF22744"/>
    </source>
</evidence>
<feature type="compositionally biased region" description="Acidic residues" evidence="6">
    <location>
        <begin position="614"/>
        <end position="626"/>
    </location>
</feature>
<feature type="compositionally biased region" description="Low complexity" evidence="6">
    <location>
        <begin position="629"/>
        <end position="639"/>
    </location>
</feature>
<feature type="transmembrane region" description="Helical" evidence="7">
    <location>
        <begin position="142"/>
        <end position="172"/>
    </location>
</feature>
<evidence type="ECO:0000256" key="3">
    <source>
        <dbReference type="ARBA" id="ARBA00022692"/>
    </source>
</evidence>
<dbReference type="RefSeq" id="WP_316070137.1">
    <property type="nucleotide sequence ID" value="NZ_JAVNWW010000001.1"/>
</dbReference>
<organism evidence="12 13">
    <name type="scientific">Aquirufa regiilacus</name>
    <dbReference type="NCBI Taxonomy" id="3024868"/>
    <lineage>
        <taxon>Bacteria</taxon>
        <taxon>Pseudomonadati</taxon>
        <taxon>Bacteroidota</taxon>
        <taxon>Cytophagia</taxon>
        <taxon>Cytophagales</taxon>
        <taxon>Flectobacillaceae</taxon>
        <taxon>Aquirufa</taxon>
    </lineage>
</organism>
<dbReference type="PANTHER" id="PTHR33885:SF3">
    <property type="entry name" value="PHAGE SHOCK PROTEIN C"/>
    <property type="match status" value="1"/>
</dbReference>
<feature type="domain" description="Phage shock protein PspC N-terminal" evidence="8">
    <location>
        <begin position="185"/>
        <end position="242"/>
    </location>
</feature>
<dbReference type="Gene3D" id="2.160.20.120">
    <property type="match status" value="1"/>
</dbReference>
<feature type="domain" description="PspC-related transmembrane region" evidence="10">
    <location>
        <begin position="284"/>
        <end position="423"/>
    </location>
</feature>
<evidence type="ECO:0000256" key="7">
    <source>
        <dbReference type="SAM" id="Phobius"/>
    </source>
</evidence>
<dbReference type="Pfam" id="PF22571">
    <property type="entry name" value="LiaI-LiaF-TM_PspC"/>
    <property type="match status" value="1"/>
</dbReference>